<name>A0A4U5TVI6_COLLU</name>
<proteinExistence type="predicted"/>
<accession>A0A4U5TVI6</accession>
<dbReference type="InterPro" id="IPR056924">
    <property type="entry name" value="SH3_Tf2-1"/>
</dbReference>
<dbReference type="Proteomes" id="UP000298787">
    <property type="component" value="Unassembled WGS sequence"/>
</dbReference>
<reference evidence="3 4" key="1">
    <citation type="submission" date="2019-01" db="EMBL/GenBank/DDBJ databases">
        <title>Genome Assembly of Collichthys lucidus.</title>
        <authorList>
            <person name="Cai M."/>
            <person name="Xiao S."/>
        </authorList>
    </citation>
    <scope>NUCLEOTIDE SEQUENCE [LARGE SCALE GENOMIC DNA]</scope>
    <source>
        <strain evidence="3">JT15FE1705JMU</strain>
        <tissue evidence="3">Muscle</tissue>
    </source>
</reference>
<feature type="domain" description="Integrase catalytic" evidence="2">
    <location>
        <begin position="31"/>
        <end position="125"/>
    </location>
</feature>
<dbReference type="PANTHER" id="PTHR37984:SF5">
    <property type="entry name" value="PROTEIN NYNRIN-LIKE"/>
    <property type="match status" value="1"/>
</dbReference>
<protein>
    <recommendedName>
        <fullName evidence="2">Integrase catalytic domain-containing protein</fullName>
    </recommendedName>
</protein>
<dbReference type="AlphaFoldDB" id="A0A4U5TVI6"/>
<dbReference type="Gene3D" id="3.30.420.10">
    <property type="entry name" value="Ribonuclease H-like superfamily/Ribonuclease H"/>
    <property type="match status" value="1"/>
</dbReference>
<dbReference type="InterPro" id="IPR001584">
    <property type="entry name" value="Integrase_cat-core"/>
</dbReference>
<evidence type="ECO:0000313" key="3">
    <source>
        <dbReference type="EMBL" id="TKS65349.1"/>
    </source>
</evidence>
<dbReference type="GO" id="GO:0003676">
    <property type="term" value="F:nucleic acid binding"/>
    <property type="evidence" value="ECO:0007669"/>
    <property type="project" value="InterPro"/>
</dbReference>
<dbReference type="GO" id="GO:0015074">
    <property type="term" value="P:DNA integration"/>
    <property type="evidence" value="ECO:0007669"/>
    <property type="project" value="InterPro"/>
</dbReference>
<dbReference type="STRING" id="240159.A0A4U5TVI6"/>
<feature type="region of interest" description="Disordered" evidence="1">
    <location>
        <begin position="111"/>
        <end position="141"/>
    </location>
</feature>
<evidence type="ECO:0000313" key="4">
    <source>
        <dbReference type="Proteomes" id="UP000298787"/>
    </source>
</evidence>
<dbReference type="Pfam" id="PF24626">
    <property type="entry name" value="SH3_Tf2-1"/>
    <property type="match status" value="1"/>
</dbReference>
<sequence>MPDPRQQFVVEVDATNEVKLKLHVQIRCGLDRGAQFISCFWRNFCRLIGATVSPTSGYHPEANGQTERLNQQLETGLRCLVSQNPSTWSKHLTWSLKCRCLLPTPWTAVADESGQPPGSSLSARETGSKGLRTGEDDPLRRTSRARVFGSQPRTLHLKALSKKLALRFIGPFPITKVIGPAAVRLRLLQSLRVHPTFHVSQVKLVKENPMVPPLPPPPPPEVVDGGPVYKVKKLLAVCTQGPGQAVPGGLGGVRSGGATMGSFTAHHGPQSDFYRDHPDQPGPSGVGPRGRGTVTLR</sequence>
<gene>
    <name evidence="3" type="ORF">D9C73_028396</name>
</gene>
<dbReference type="EMBL" id="ML240674">
    <property type="protein sequence ID" value="TKS65349.1"/>
    <property type="molecule type" value="Genomic_DNA"/>
</dbReference>
<dbReference type="PANTHER" id="PTHR37984">
    <property type="entry name" value="PROTEIN CBG26694"/>
    <property type="match status" value="1"/>
</dbReference>
<dbReference type="PROSITE" id="PS50994">
    <property type="entry name" value="INTEGRASE"/>
    <property type="match status" value="1"/>
</dbReference>
<feature type="region of interest" description="Disordered" evidence="1">
    <location>
        <begin position="257"/>
        <end position="297"/>
    </location>
</feature>
<organism evidence="3 4">
    <name type="scientific">Collichthys lucidus</name>
    <name type="common">Big head croaker</name>
    <name type="synonym">Sciaena lucida</name>
    <dbReference type="NCBI Taxonomy" id="240159"/>
    <lineage>
        <taxon>Eukaryota</taxon>
        <taxon>Metazoa</taxon>
        <taxon>Chordata</taxon>
        <taxon>Craniata</taxon>
        <taxon>Vertebrata</taxon>
        <taxon>Euteleostomi</taxon>
        <taxon>Actinopterygii</taxon>
        <taxon>Neopterygii</taxon>
        <taxon>Teleostei</taxon>
        <taxon>Neoteleostei</taxon>
        <taxon>Acanthomorphata</taxon>
        <taxon>Eupercaria</taxon>
        <taxon>Sciaenidae</taxon>
        <taxon>Collichthys</taxon>
    </lineage>
</organism>
<evidence type="ECO:0000256" key="1">
    <source>
        <dbReference type="SAM" id="MobiDB-lite"/>
    </source>
</evidence>
<dbReference type="InterPro" id="IPR012337">
    <property type="entry name" value="RNaseH-like_sf"/>
</dbReference>
<feature type="compositionally biased region" description="Polar residues" evidence="1">
    <location>
        <begin position="116"/>
        <end position="125"/>
    </location>
</feature>
<dbReference type="InterPro" id="IPR036397">
    <property type="entry name" value="RNaseH_sf"/>
</dbReference>
<dbReference type="SUPFAM" id="SSF53098">
    <property type="entry name" value="Ribonuclease H-like"/>
    <property type="match status" value="1"/>
</dbReference>
<dbReference type="InterPro" id="IPR050951">
    <property type="entry name" value="Retrovirus_Pol_polyprotein"/>
</dbReference>
<keyword evidence="4" id="KW-1185">Reference proteome</keyword>
<evidence type="ECO:0000259" key="2">
    <source>
        <dbReference type="PROSITE" id="PS50994"/>
    </source>
</evidence>